<feature type="compositionally biased region" description="Basic and acidic residues" evidence="1">
    <location>
        <begin position="49"/>
        <end position="60"/>
    </location>
</feature>
<organism evidence="2">
    <name type="scientific">uncultured Phycisphaerae bacterium</name>
    <dbReference type="NCBI Taxonomy" id="904963"/>
    <lineage>
        <taxon>Bacteria</taxon>
        <taxon>Pseudomonadati</taxon>
        <taxon>Planctomycetota</taxon>
        <taxon>Phycisphaerae</taxon>
        <taxon>environmental samples</taxon>
    </lineage>
</organism>
<evidence type="ECO:0000313" key="2">
    <source>
        <dbReference type="EMBL" id="CAA9416445.1"/>
    </source>
</evidence>
<dbReference type="EMBL" id="CADCUQ010000588">
    <property type="protein sequence ID" value="CAA9416445.1"/>
    <property type="molecule type" value="Genomic_DNA"/>
</dbReference>
<name>A0A6J4PQC7_9BACT</name>
<feature type="non-terminal residue" evidence="2">
    <location>
        <position position="152"/>
    </location>
</feature>
<feature type="compositionally biased region" description="Basic and acidic residues" evidence="1">
    <location>
        <begin position="104"/>
        <end position="124"/>
    </location>
</feature>
<feature type="non-terminal residue" evidence="2">
    <location>
        <position position="1"/>
    </location>
</feature>
<proteinExistence type="predicted"/>
<gene>
    <name evidence="2" type="ORF">AVDCRST_MAG64-2627</name>
</gene>
<dbReference type="AlphaFoldDB" id="A0A6J4PQC7"/>
<evidence type="ECO:0000256" key="1">
    <source>
        <dbReference type="SAM" id="MobiDB-lite"/>
    </source>
</evidence>
<feature type="compositionally biased region" description="Low complexity" evidence="1">
    <location>
        <begin position="18"/>
        <end position="27"/>
    </location>
</feature>
<reference evidence="2" key="1">
    <citation type="submission" date="2020-02" db="EMBL/GenBank/DDBJ databases">
        <authorList>
            <person name="Meier V. D."/>
        </authorList>
    </citation>
    <scope>NUCLEOTIDE SEQUENCE</scope>
    <source>
        <strain evidence="2">AVDCRST_MAG64</strain>
    </source>
</reference>
<protein>
    <submittedName>
        <fullName evidence="2">C-compound, carbohydrate catabolism transcriptional control</fullName>
    </submittedName>
</protein>
<sequence length="152" mass="15310">DDDEPPGPAPARAERRGGAAAAGHRPQGAGGRPRDPLRPAVQPADAGDGGERAAVREGLRRLGRRPAGQPVPDPCRQGAGAAQGPLPCQHRGHPGGRGAGAAAPDRDELQRRGRGDQERHDHPQAGRLHPAAAVRGAGPAGGEADAGRADGV</sequence>
<accession>A0A6J4PQC7</accession>
<feature type="region of interest" description="Disordered" evidence="1">
    <location>
        <begin position="1"/>
        <end position="152"/>
    </location>
</feature>